<dbReference type="Proteomes" id="UP001549691">
    <property type="component" value="Unassembled WGS sequence"/>
</dbReference>
<comment type="caution">
    <text evidence="3">The sequence shown here is derived from an EMBL/GenBank/DDBJ whole genome shotgun (WGS) entry which is preliminary data.</text>
</comment>
<keyword evidence="1" id="KW-0732">Signal</keyword>
<organism evidence="3 4">
    <name type="scientific">Uliginosibacterium flavum</name>
    <dbReference type="NCBI Taxonomy" id="1396831"/>
    <lineage>
        <taxon>Bacteria</taxon>
        <taxon>Pseudomonadati</taxon>
        <taxon>Pseudomonadota</taxon>
        <taxon>Betaproteobacteria</taxon>
        <taxon>Rhodocyclales</taxon>
        <taxon>Zoogloeaceae</taxon>
        <taxon>Uliginosibacterium</taxon>
    </lineage>
</organism>
<name>A0ABV2TFN0_9RHOO</name>
<dbReference type="RefSeq" id="WP_354599185.1">
    <property type="nucleotide sequence ID" value="NZ_JBEWZI010000001.1"/>
</dbReference>
<feature type="domain" description="Ice-binding protein C-terminal" evidence="2">
    <location>
        <begin position="213"/>
        <end position="237"/>
    </location>
</feature>
<accession>A0ABV2TFN0</accession>
<dbReference type="NCBIfam" id="TIGR02595">
    <property type="entry name" value="PEP_CTERM"/>
    <property type="match status" value="1"/>
</dbReference>
<evidence type="ECO:0000313" key="4">
    <source>
        <dbReference type="Proteomes" id="UP001549691"/>
    </source>
</evidence>
<keyword evidence="4" id="KW-1185">Reference proteome</keyword>
<feature type="signal peptide" evidence="1">
    <location>
        <begin position="1"/>
        <end position="22"/>
    </location>
</feature>
<dbReference type="InterPro" id="IPR013424">
    <property type="entry name" value="Ice-binding_C"/>
</dbReference>
<dbReference type="Pfam" id="PF07589">
    <property type="entry name" value="PEP-CTERM"/>
    <property type="match status" value="1"/>
</dbReference>
<dbReference type="EMBL" id="JBEWZI010000001">
    <property type="protein sequence ID" value="MET7012726.1"/>
    <property type="molecule type" value="Genomic_DNA"/>
</dbReference>
<proteinExistence type="predicted"/>
<gene>
    <name evidence="3" type="ORF">ABXR19_00900</name>
</gene>
<feature type="chain" id="PRO_5045295826" evidence="1">
    <location>
        <begin position="23"/>
        <end position="240"/>
    </location>
</feature>
<evidence type="ECO:0000259" key="2">
    <source>
        <dbReference type="Pfam" id="PF07589"/>
    </source>
</evidence>
<sequence length="240" mass="24886">MKKIRALSVVIALSSVSISAQAIEIYNNGPVVDGEKLSITDGSSWGWGAQTNSNNRIGEDFSITAGEIWNIESINFFAYQTGSTSFTFQTANWSIISGDINSGTIVASGITSVTDNELVGYRVTTTTTTNTQRGIYSIAADVSDFSLSTGNYWLTWSLAGSLSSGPWVPGIANNPAGGNAVQSILGAAFAPLTQTGSETSVTLPFALNGTVSAVPEPTSLSLMLGGLALLGGASRRRSAV</sequence>
<protein>
    <submittedName>
        <fullName evidence="3">PEP-CTERM sorting domain-containing protein</fullName>
    </submittedName>
</protein>
<reference evidence="3 4" key="1">
    <citation type="submission" date="2024-07" db="EMBL/GenBank/DDBJ databases">
        <title>Uliginosibacterium flavum JJ3220;KACC:17644.</title>
        <authorList>
            <person name="Kim M.K."/>
        </authorList>
    </citation>
    <scope>NUCLEOTIDE SEQUENCE [LARGE SCALE GENOMIC DNA]</scope>
    <source>
        <strain evidence="3 4">KACC:17644</strain>
    </source>
</reference>
<evidence type="ECO:0000313" key="3">
    <source>
        <dbReference type="EMBL" id="MET7012726.1"/>
    </source>
</evidence>
<evidence type="ECO:0000256" key="1">
    <source>
        <dbReference type="SAM" id="SignalP"/>
    </source>
</evidence>